<evidence type="ECO:0000256" key="2">
    <source>
        <dbReference type="ARBA" id="ARBA00023010"/>
    </source>
</evidence>
<gene>
    <name evidence="10" type="ORF">BTJ68_10882</name>
</gene>
<comment type="subcellular location">
    <subcellularLocation>
        <location evidence="6 7">Peroxisome membrane</location>
    </subcellularLocation>
</comment>
<evidence type="ECO:0000256" key="4">
    <source>
        <dbReference type="ARBA" id="ARBA00029502"/>
    </source>
</evidence>
<feature type="compositionally biased region" description="Basic and acidic residues" evidence="8">
    <location>
        <begin position="49"/>
        <end position="58"/>
    </location>
</feature>
<keyword evidence="2" id="KW-0811">Translocation</keyword>
<keyword evidence="7" id="KW-0472">Membrane</keyword>
<keyword evidence="7" id="KW-0813">Transport</keyword>
<evidence type="ECO:0000256" key="5">
    <source>
        <dbReference type="ARBA" id="ARBA00029691"/>
    </source>
</evidence>
<dbReference type="InterPro" id="IPR006785">
    <property type="entry name" value="Pex14_N"/>
</dbReference>
<dbReference type="Gene3D" id="1.10.10.10">
    <property type="entry name" value="Winged helix-like DNA-binding domain superfamily/Winged helix DNA-binding domain"/>
    <property type="match status" value="1"/>
</dbReference>
<sequence>MADGKGKSSIPDWQRSAQQPASPSSATADEASKPSDQHSGPKDSTSSEQEAHNTHEDAMEAEEVAPPPEGTSQLDMVEAFLADPGVKDAPLEKKRRFLESKDIPVETIDKVLKPKGEEPSAGRPIDTGDFQVFRSSQAPQQPMQEAPQPAQQQRVQTERPPPIITYPEFLVDAHKPPPLITPSRIINASYVAAGLATLAYGASKFLVNPMIGSLVESRQDFATHTNSKLDEFNERLSKIVSRVPEPATKAKGADAANSEEEVDDDSDSLASDPTELFHRDQGTQTSPPTSGTSTPSPGDVVTPDDPTKKDAVAYHINALNILSSHLSEISSSPGADEAVKARQEALNKLRHYLDTTMYASSSVNLWTQAEDGISMQPGRGQNGSKNAKKVDAGEELKREVRGVKGVLLSARRFPGPGSAGVSMARRNWSGA</sequence>
<dbReference type="Pfam" id="PF04695">
    <property type="entry name" value="Pex14_N"/>
    <property type="match status" value="1"/>
</dbReference>
<evidence type="ECO:0000256" key="6">
    <source>
        <dbReference type="ARBA" id="ARBA00046271"/>
    </source>
</evidence>
<keyword evidence="7" id="KW-0653">Protein transport</keyword>
<feature type="compositionally biased region" description="Low complexity" evidence="8">
    <location>
        <begin position="137"/>
        <end position="153"/>
    </location>
</feature>
<accession>A0A1Z5T0L6</accession>
<evidence type="ECO:0000256" key="3">
    <source>
        <dbReference type="ARBA" id="ARBA00023140"/>
    </source>
</evidence>
<dbReference type="Proteomes" id="UP000194280">
    <property type="component" value="Unassembled WGS sequence"/>
</dbReference>
<reference evidence="10 11" key="1">
    <citation type="submission" date="2017-01" db="EMBL/GenBank/DDBJ databases">
        <title>The recent genome duplication of the halophilic yeast Hortaea werneckii: insights from long-read sequencing.</title>
        <authorList>
            <person name="Sinha S."/>
            <person name="Flibotte S."/>
            <person name="Neira M."/>
            <person name="Lenassi M."/>
            <person name="Gostincar C."/>
            <person name="Stajich J.E."/>
            <person name="Nislow C.E."/>
        </authorList>
    </citation>
    <scope>NUCLEOTIDE SEQUENCE [LARGE SCALE GENOMIC DNA]</scope>
    <source>
        <strain evidence="10 11">EXF-2000</strain>
    </source>
</reference>
<dbReference type="GO" id="GO:0016560">
    <property type="term" value="P:protein import into peroxisome matrix, docking"/>
    <property type="evidence" value="ECO:0007669"/>
    <property type="project" value="UniProtKB-UniRule"/>
</dbReference>
<feature type="region of interest" description="Disordered" evidence="8">
    <location>
        <begin position="375"/>
        <end position="394"/>
    </location>
</feature>
<organism evidence="10 11">
    <name type="scientific">Hortaea werneckii EXF-2000</name>
    <dbReference type="NCBI Taxonomy" id="1157616"/>
    <lineage>
        <taxon>Eukaryota</taxon>
        <taxon>Fungi</taxon>
        <taxon>Dikarya</taxon>
        <taxon>Ascomycota</taxon>
        <taxon>Pezizomycotina</taxon>
        <taxon>Dothideomycetes</taxon>
        <taxon>Dothideomycetidae</taxon>
        <taxon>Mycosphaerellales</taxon>
        <taxon>Teratosphaeriaceae</taxon>
        <taxon>Hortaea</taxon>
    </lineage>
</organism>
<evidence type="ECO:0000313" key="11">
    <source>
        <dbReference type="Proteomes" id="UP000194280"/>
    </source>
</evidence>
<feature type="compositionally biased region" description="Low complexity" evidence="8">
    <location>
        <begin position="16"/>
        <end position="28"/>
    </location>
</feature>
<dbReference type="AlphaFoldDB" id="A0A1Z5T0L6"/>
<feature type="compositionally biased region" description="Basic and acidic residues" evidence="8">
    <location>
        <begin position="85"/>
        <end position="120"/>
    </location>
</feature>
<dbReference type="GO" id="GO:1990429">
    <property type="term" value="C:peroxisomal importomer complex"/>
    <property type="evidence" value="ECO:0007669"/>
    <property type="project" value="TreeGrafter"/>
</dbReference>
<evidence type="ECO:0000259" key="9">
    <source>
        <dbReference type="Pfam" id="PF04695"/>
    </source>
</evidence>
<feature type="compositionally biased region" description="Acidic residues" evidence="8">
    <location>
        <begin position="257"/>
        <end position="267"/>
    </location>
</feature>
<feature type="region of interest" description="Disordered" evidence="8">
    <location>
        <begin position="1"/>
        <end position="157"/>
    </location>
</feature>
<comment type="similarity">
    <text evidence="1 7">Belongs to the peroxin-14 family.</text>
</comment>
<evidence type="ECO:0000256" key="1">
    <source>
        <dbReference type="ARBA" id="ARBA00005443"/>
    </source>
</evidence>
<keyword evidence="11" id="KW-1185">Reference proteome</keyword>
<evidence type="ECO:0000256" key="8">
    <source>
        <dbReference type="SAM" id="MobiDB-lite"/>
    </source>
</evidence>
<evidence type="ECO:0000313" key="10">
    <source>
        <dbReference type="EMBL" id="OTA28156.1"/>
    </source>
</evidence>
<dbReference type="OrthoDB" id="441517at2759"/>
<feature type="domain" description="Peroxisome membrane anchor protein Pex14p N-terminal" evidence="9">
    <location>
        <begin position="79"/>
        <end position="113"/>
    </location>
</feature>
<dbReference type="EMBL" id="MUNK01000164">
    <property type="protein sequence ID" value="OTA28156.1"/>
    <property type="molecule type" value="Genomic_DNA"/>
</dbReference>
<feature type="compositionally biased region" description="Basic and acidic residues" evidence="8">
    <location>
        <begin position="30"/>
        <end position="41"/>
    </location>
</feature>
<dbReference type="InParanoid" id="A0A1Z5T0L6"/>
<comment type="function">
    <text evidence="7">Component of the PEX13-PEX14 docking complex, a translocon channel that specifically mediates the import of peroxisomal cargo proteins bound to PEX5 receptor. The PEX13-PEX14 docking complex forms a large import pore which can be opened to a diameter of about 9 nm. Mechanistically, PEX5 receptor along with cargo proteins associates with the PEX14 subunit of the PEX13-PEX14 docking complex in the cytosol, leading to the insertion of the receptor into the organelle membrane with the concomitant translocation of the cargo into the peroxisome matrix.</text>
</comment>
<dbReference type="GO" id="GO:0005102">
    <property type="term" value="F:signaling receptor binding"/>
    <property type="evidence" value="ECO:0007669"/>
    <property type="project" value="TreeGrafter"/>
</dbReference>
<dbReference type="VEuPathDB" id="FungiDB:BTJ68_10882"/>
<proteinExistence type="inferred from homology"/>
<dbReference type="STRING" id="1157616.A0A1Z5T0L6"/>
<dbReference type="GO" id="GO:0005778">
    <property type="term" value="C:peroxisomal membrane"/>
    <property type="evidence" value="ECO:0007669"/>
    <property type="project" value="UniProtKB-SubCell"/>
</dbReference>
<name>A0A1Z5T0L6_HORWE</name>
<dbReference type="InterPro" id="IPR025655">
    <property type="entry name" value="PEX14"/>
</dbReference>
<evidence type="ECO:0000256" key="7">
    <source>
        <dbReference type="RuleBase" id="RU367032"/>
    </source>
</evidence>
<dbReference type="PANTHER" id="PTHR23058">
    <property type="entry name" value="PEROXISOMAL MEMBRANE PROTEIN PEX14"/>
    <property type="match status" value="1"/>
</dbReference>
<feature type="compositionally biased region" description="Low complexity" evidence="8">
    <location>
        <begin position="282"/>
        <end position="298"/>
    </location>
</feature>
<protein>
    <recommendedName>
        <fullName evidence="4 7">Peroxisomal membrane protein PEX14</fullName>
    </recommendedName>
    <alternativeName>
        <fullName evidence="5 7">Peroxin-14</fullName>
    </alternativeName>
</protein>
<keyword evidence="3 7" id="KW-0576">Peroxisome</keyword>
<dbReference type="InterPro" id="IPR036388">
    <property type="entry name" value="WH-like_DNA-bd_sf"/>
</dbReference>
<dbReference type="PANTHER" id="PTHR23058:SF5">
    <property type="entry name" value="PEROXISOMAL MEMBRANE PROTEIN PEX14"/>
    <property type="match status" value="1"/>
</dbReference>
<comment type="caution">
    <text evidence="10">The sequence shown here is derived from an EMBL/GenBank/DDBJ whole genome shotgun (WGS) entry which is preliminary data.</text>
</comment>
<feature type="region of interest" description="Disordered" evidence="8">
    <location>
        <begin position="243"/>
        <end position="307"/>
    </location>
</feature>